<reference evidence="6" key="1">
    <citation type="submission" date="2022-11" db="UniProtKB">
        <authorList>
            <consortium name="EnsemblMetazoa"/>
        </authorList>
    </citation>
    <scope>IDENTIFICATION</scope>
</reference>
<dbReference type="RefSeq" id="XP_038077226.1">
    <property type="nucleotide sequence ID" value="XM_038221298.1"/>
</dbReference>
<dbReference type="AlphaFoldDB" id="A0A914BNC6"/>
<dbReference type="OrthoDB" id="6155906at2759"/>
<dbReference type="InterPro" id="IPR001073">
    <property type="entry name" value="C1q_dom"/>
</dbReference>
<organism evidence="6 7">
    <name type="scientific">Patiria miniata</name>
    <name type="common">Bat star</name>
    <name type="synonym">Asterina miniata</name>
    <dbReference type="NCBI Taxonomy" id="46514"/>
    <lineage>
        <taxon>Eukaryota</taxon>
        <taxon>Metazoa</taxon>
        <taxon>Echinodermata</taxon>
        <taxon>Eleutherozoa</taxon>
        <taxon>Asterozoa</taxon>
        <taxon>Asteroidea</taxon>
        <taxon>Valvatacea</taxon>
        <taxon>Valvatida</taxon>
        <taxon>Asterinidae</taxon>
        <taxon>Patiria</taxon>
    </lineage>
</organism>
<dbReference type="GeneID" id="119745076"/>
<name>A0A914BNC6_PATMI</name>
<dbReference type="InterPro" id="IPR008983">
    <property type="entry name" value="Tumour_necrosis_fac-like_dom"/>
</dbReference>
<keyword evidence="7" id="KW-1185">Reference proteome</keyword>
<dbReference type="EnsemblMetazoa" id="XM_038221298.1">
    <property type="protein sequence ID" value="XP_038077226.1"/>
    <property type="gene ID" value="LOC119745076"/>
</dbReference>
<dbReference type="PRINTS" id="PR00007">
    <property type="entry name" value="COMPLEMNTC1Q"/>
</dbReference>
<feature type="region of interest" description="Disordered" evidence="4">
    <location>
        <begin position="63"/>
        <end position="135"/>
    </location>
</feature>
<evidence type="ECO:0000256" key="4">
    <source>
        <dbReference type="SAM" id="MobiDB-lite"/>
    </source>
</evidence>
<dbReference type="PANTHER" id="PTHR22923">
    <property type="entry name" value="CEREBELLIN-RELATED"/>
    <property type="match status" value="1"/>
</dbReference>
<evidence type="ECO:0000259" key="5">
    <source>
        <dbReference type="PROSITE" id="PS50871"/>
    </source>
</evidence>
<keyword evidence="3" id="KW-0732">Signal</keyword>
<proteinExistence type="predicted"/>
<dbReference type="PANTHER" id="PTHR22923:SF116">
    <property type="entry name" value="C1Q DOMAIN-CONTAINING PROTEIN"/>
    <property type="match status" value="1"/>
</dbReference>
<dbReference type="InterPro" id="IPR008160">
    <property type="entry name" value="Collagen"/>
</dbReference>
<dbReference type="Proteomes" id="UP000887568">
    <property type="component" value="Unplaced"/>
</dbReference>
<keyword evidence="2" id="KW-0964">Secreted</keyword>
<evidence type="ECO:0000256" key="1">
    <source>
        <dbReference type="ARBA" id="ARBA00004613"/>
    </source>
</evidence>
<sequence length="245" mass="26210">MALRHPPSTMRAVEPIEGSMYVRGFTHQMRQFGVQRMKICVATMLSIAFILGKSVKLRASVTRQVPSGGDGQQGQKGEIGQIGPMGEQGAPGKHGPKGDDGMGLPGKKGPRGPPGLDGATGETGVKGQKGEPDTRLPFQETETLMPGTIFDLDTGTFTCNAPGTYAFTFSVLKFISSDNLYVHLVKNNYRVITTHEASSQHGQVSASVVLALQNGDTVYLTIYGRVHGTSTEHFSSFSGVLLWPE</sequence>
<dbReference type="InterPro" id="IPR050822">
    <property type="entry name" value="Cerebellin_Synaptic_Org"/>
</dbReference>
<dbReference type="SMART" id="SM00110">
    <property type="entry name" value="C1Q"/>
    <property type="match status" value="1"/>
</dbReference>
<dbReference type="Pfam" id="PF00386">
    <property type="entry name" value="C1q"/>
    <property type="match status" value="1"/>
</dbReference>
<dbReference type="Pfam" id="PF01391">
    <property type="entry name" value="Collagen"/>
    <property type="match status" value="1"/>
</dbReference>
<evidence type="ECO:0000256" key="3">
    <source>
        <dbReference type="ARBA" id="ARBA00022729"/>
    </source>
</evidence>
<dbReference type="GO" id="GO:0005576">
    <property type="term" value="C:extracellular region"/>
    <property type="evidence" value="ECO:0007669"/>
    <property type="project" value="UniProtKB-SubCell"/>
</dbReference>
<evidence type="ECO:0000256" key="2">
    <source>
        <dbReference type="ARBA" id="ARBA00022525"/>
    </source>
</evidence>
<evidence type="ECO:0000313" key="7">
    <source>
        <dbReference type="Proteomes" id="UP000887568"/>
    </source>
</evidence>
<dbReference type="PROSITE" id="PS50871">
    <property type="entry name" value="C1Q"/>
    <property type="match status" value="1"/>
</dbReference>
<protein>
    <recommendedName>
        <fullName evidence="5">C1q domain-containing protein</fullName>
    </recommendedName>
</protein>
<dbReference type="SUPFAM" id="SSF49842">
    <property type="entry name" value="TNF-like"/>
    <property type="match status" value="1"/>
</dbReference>
<feature type="domain" description="C1q" evidence="5">
    <location>
        <begin position="110"/>
        <end position="245"/>
    </location>
</feature>
<accession>A0A914BNC6</accession>
<comment type="subcellular location">
    <subcellularLocation>
        <location evidence="1">Secreted</location>
    </subcellularLocation>
</comment>
<evidence type="ECO:0000313" key="6">
    <source>
        <dbReference type="EnsemblMetazoa" id="XP_038077226.1"/>
    </source>
</evidence>
<dbReference type="Gene3D" id="2.60.120.40">
    <property type="match status" value="1"/>
</dbReference>